<accession>A0A8X6VRQ9</accession>
<dbReference type="Proteomes" id="UP000887159">
    <property type="component" value="Unassembled WGS sequence"/>
</dbReference>
<feature type="transmembrane region" description="Helical" evidence="1">
    <location>
        <begin position="54"/>
        <end position="72"/>
    </location>
</feature>
<dbReference type="SUPFAM" id="SSF90188">
    <property type="entry name" value="Somatomedin B domain"/>
    <property type="match status" value="1"/>
</dbReference>
<gene>
    <name evidence="2" type="primary">NCL1_39823</name>
    <name evidence="2" type="ORF">TNCV_4646681</name>
</gene>
<sequence length="454" mass="52803">MRNSLPMWIELRTGQPPVWDNNYCTTSAFHRQEDLIHNISAKDQRQFLFEMENIWWKTNVLIVIFFVSVIISDTGVYSQYVSYNDIVRMGAQCDPLDNCRQRRQSDQLSTYNCNCDESCVQFDTCCIDSPYRSVVPVAPTTDMKCRRTYKYGGPVVYMIDTCKNRNLPKEALCESGDPEQMKDPFLLVPVTSLKTGKTYKNHFCAVCNEDTNAHQLVPWNVELIGRSQTLKGNNLPDLTYDEYWYSWRIVGEEDGLVYIKMKIPDTLQHIVKTCILNLISKCSSNWTDAPVRNKCAAFMAKVAFRKGMEDDWYRNPYCAICNFEKIASRECQAYDTSGFAFVDQTLFVKLFVLKDRDTKCGPKMFGLAIHQNDHQARRRFVEWAQNEIAVVPDFHKRILFSDEAHFWLNGYVKKQNCRIWSEANPQVYAETPLHPEKLTVWCALWADGILLQKR</sequence>
<protein>
    <recommendedName>
        <fullName evidence="4">SMB domain-containing protein</fullName>
    </recommendedName>
</protein>
<proteinExistence type="predicted"/>
<dbReference type="EMBL" id="BMAU01021353">
    <property type="protein sequence ID" value="GFY19494.1"/>
    <property type="molecule type" value="Genomic_DNA"/>
</dbReference>
<dbReference type="PANTHER" id="PTHR45902">
    <property type="entry name" value="LATROPHILIN RECEPTOR-LIKE PROTEIN A"/>
    <property type="match status" value="1"/>
</dbReference>
<keyword evidence="1" id="KW-0812">Transmembrane</keyword>
<dbReference type="InterPro" id="IPR053231">
    <property type="entry name" value="GPCR_LN-TM7"/>
</dbReference>
<dbReference type="PANTHER" id="PTHR45902:SF5">
    <property type="entry name" value="G-PROTEIN COUPLED RECEPTORS FAMILY 2 PROFILE 2 DOMAIN-CONTAINING PROTEIN"/>
    <property type="match status" value="1"/>
</dbReference>
<dbReference type="InterPro" id="IPR036024">
    <property type="entry name" value="Somatomedin_B-like_dom_sf"/>
</dbReference>
<keyword evidence="3" id="KW-1185">Reference proteome</keyword>
<name>A0A8X6VRQ9_TRICX</name>
<reference evidence="2" key="1">
    <citation type="submission" date="2020-08" db="EMBL/GenBank/DDBJ databases">
        <title>Multicomponent nature underlies the extraordinary mechanical properties of spider dragline silk.</title>
        <authorList>
            <person name="Kono N."/>
            <person name="Nakamura H."/>
            <person name="Mori M."/>
            <person name="Yoshida Y."/>
            <person name="Ohtoshi R."/>
            <person name="Malay A.D."/>
            <person name="Moran D.A.P."/>
            <person name="Tomita M."/>
            <person name="Numata K."/>
            <person name="Arakawa K."/>
        </authorList>
    </citation>
    <scope>NUCLEOTIDE SEQUENCE</scope>
</reference>
<keyword evidence="1" id="KW-1133">Transmembrane helix</keyword>
<comment type="caution">
    <text evidence="2">The sequence shown here is derived from an EMBL/GenBank/DDBJ whole genome shotgun (WGS) entry which is preliminary data.</text>
</comment>
<evidence type="ECO:0000313" key="3">
    <source>
        <dbReference type="Proteomes" id="UP000887159"/>
    </source>
</evidence>
<dbReference type="GO" id="GO:0003676">
    <property type="term" value="F:nucleic acid binding"/>
    <property type="evidence" value="ECO:0007669"/>
    <property type="project" value="InterPro"/>
</dbReference>
<evidence type="ECO:0000313" key="2">
    <source>
        <dbReference type="EMBL" id="GFY19494.1"/>
    </source>
</evidence>
<evidence type="ECO:0000256" key="1">
    <source>
        <dbReference type="SAM" id="Phobius"/>
    </source>
</evidence>
<dbReference type="InterPro" id="IPR036397">
    <property type="entry name" value="RNaseH_sf"/>
</dbReference>
<dbReference type="AlphaFoldDB" id="A0A8X6VRQ9"/>
<keyword evidence="1" id="KW-0472">Membrane</keyword>
<dbReference type="Gene3D" id="3.30.420.10">
    <property type="entry name" value="Ribonuclease H-like superfamily/Ribonuclease H"/>
    <property type="match status" value="1"/>
</dbReference>
<organism evidence="2 3">
    <name type="scientific">Trichonephila clavipes</name>
    <name type="common">Golden silk orbweaver</name>
    <name type="synonym">Nephila clavipes</name>
    <dbReference type="NCBI Taxonomy" id="2585209"/>
    <lineage>
        <taxon>Eukaryota</taxon>
        <taxon>Metazoa</taxon>
        <taxon>Ecdysozoa</taxon>
        <taxon>Arthropoda</taxon>
        <taxon>Chelicerata</taxon>
        <taxon>Arachnida</taxon>
        <taxon>Araneae</taxon>
        <taxon>Araneomorphae</taxon>
        <taxon>Entelegynae</taxon>
        <taxon>Araneoidea</taxon>
        <taxon>Nephilidae</taxon>
        <taxon>Trichonephila</taxon>
    </lineage>
</organism>
<evidence type="ECO:0008006" key="4">
    <source>
        <dbReference type="Google" id="ProtNLM"/>
    </source>
</evidence>